<accession>A0A388LNY1</accession>
<dbReference type="Gramene" id="GBG83923">
    <property type="protein sequence ID" value="GBG83923"/>
    <property type="gene ID" value="CBR_g37794"/>
</dbReference>
<sequence>MVYFSDEDFEGYFLVSAEDNKKDLKAPPRQLKLSMRDIRWCWKELGYPKVVMGNPSGKQAQVEAWRRFCAEALHRTPYNHLWTLADDKTEQGIKKQNAALRSYFPLAMAGKSAWETGMEFFERWETGRLLAPEAAKWIAKKKKLQGLRPGVSHIENEKDGRKSEEAGTEEGATSVHTDDRSLGSALMRLQGAESRETDRGEEWVQVEGGEEGGEWEEGGEGDEGREKELITLRDGEDGEEGGLSITDEERVDARDEDVCGETLDSFGLVYARPGEGDIDDDTTTIEMEKQVVSGLFVDHEEYDAHRLATAVHPPDGCHEAIMTVSPTKNDSPS</sequence>
<proteinExistence type="predicted"/>
<evidence type="ECO:0000313" key="3">
    <source>
        <dbReference type="Proteomes" id="UP000265515"/>
    </source>
</evidence>
<feature type="compositionally biased region" description="Basic and acidic residues" evidence="1">
    <location>
        <begin position="193"/>
        <end position="202"/>
    </location>
</feature>
<reference evidence="2 3" key="1">
    <citation type="journal article" date="2018" name="Cell">
        <title>The Chara Genome: Secondary Complexity and Implications for Plant Terrestrialization.</title>
        <authorList>
            <person name="Nishiyama T."/>
            <person name="Sakayama H."/>
            <person name="Vries J.D."/>
            <person name="Buschmann H."/>
            <person name="Saint-Marcoux D."/>
            <person name="Ullrich K.K."/>
            <person name="Haas F.B."/>
            <person name="Vanderstraeten L."/>
            <person name="Becker D."/>
            <person name="Lang D."/>
            <person name="Vosolsobe S."/>
            <person name="Rombauts S."/>
            <person name="Wilhelmsson P.K.I."/>
            <person name="Janitza P."/>
            <person name="Kern R."/>
            <person name="Heyl A."/>
            <person name="Rumpler F."/>
            <person name="Villalobos L.I.A.C."/>
            <person name="Clay J.M."/>
            <person name="Skokan R."/>
            <person name="Toyoda A."/>
            <person name="Suzuki Y."/>
            <person name="Kagoshima H."/>
            <person name="Schijlen E."/>
            <person name="Tajeshwar N."/>
            <person name="Catarino B."/>
            <person name="Hetherington A.J."/>
            <person name="Saltykova A."/>
            <person name="Bonnot C."/>
            <person name="Breuninger H."/>
            <person name="Symeonidi A."/>
            <person name="Radhakrishnan G.V."/>
            <person name="Van Nieuwerburgh F."/>
            <person name="Deforce D."/>
            <person name="Chang C."/>
            <person name="Karol K.G."/>
            <person name="Hedrich R."/>
            <person name="Ulvskov P."/>
            <person name="Glockner G."/>
            <person name="Delwiche C.F."/>
            <person name="Petrasek J."/>
            <person name="Van de Peer Y."/>
            <person name="Friml J."/>
            <person name="Beilby M."/>
            <person name="Dolan L."/>
            <person name="Kohara Y."/>
            <person name="Sugano S."/>
            <person name="Fujiyama A."/>
            <person name="Delaux P.-M."/>
            <person name="Quint M."/>
            <person name="TheiBen G."/>
            <person name="Hagemann M."/>
            <person name="Harholt J."/>
            <person name="Dunand C."/>
            <person name="Zachgo S."/>
            <person name="Langdale J."/>
            <person name="Maumus F."/>
            <person name="Straeten D.V.D."/>
            <person name="Gould S.B."/>
            <person name="Rensing S.A."/>
        </authorList>
    </citation>
    <scope>NUCLEOTIDE SEQUENCE [LARGE SCALE GENOMIC DNA]</scope>
    <source>
        <strain evidence="2 3">S276</strain>
    </source>
</reference>
<feature type="compositionally biased region" description="Acidic residues" evidence="1">
    <location>
        <begin position="208"/>
        <end position="221"/>
    </location>
</feature>
<feature type="compositionally biased region" description="Basic and acidic residues" evidence="1">
    <location>
        <begin position="222"/>
        <end position="235"/>
    </location>
</feature>
<dbReference type="Proteomes" id="UP000265515">
    <property type="component" value="Unassembled WGS sequence"/>
</dbReference>
<gene>
    <name evidence="2" type="ORF">CBR_g37794</name>
</gene>
<keyword evidence="3" id="KW-1185">Reference proteome</keyword>
<comment type="caution">
    <text evidence="2">The sequence shown here is derived from an EMBL/GenBank/DDBJ whole genome shotgun (WGS) entry which is preliminary data.</text>
</comment>
<dbReference type="AlphaFoldDB" id="A0A388LNY1"/>
<evidence type="ECO:0000313" key="2">
    <source>
        <dbReference type="EMBL" id="GBG83923.1"/>
    </source>
</evidence>
<feature type="compositionally biased region" description="Basic and acidic residues" evidence="1">
    <location>
        <begin position="154"/>
        <end position="165"/>
    </location>
</feature>
<feature type="region of interest" description="Disordered" evidence="1">
    <location>
        <begin position="149"/>
        <end position="243"/>
    </location>
</feature>
<name>A0A388LNY1_CHABU</name>
<organism evidence="2 3">
    <name type="scientific">Chara braunii</name>
    <name type="common">Braun's stonewort</name>
    <dbReference type="NCBI Taxonomy" id="69332"/>
    <lineage>
        <taxon>Eukaryota</taxon>
        <taxon>Viridiplantae</taxon>
        <taxon>Streptophyta</taxon>
        <taxon>Charophyceae</taxon>
        <taxon>Charales</taxon>
        <taxon>Characeae</taxon>
        <taxon>Chara</taxon>
    </lineage>
</organism>
<protein>
    <submittedName>
        <fullName evidence="2">Uncharacterized protein</fullName>
    </submittedName>
</protein>
<evidence type="ECO:0000256" key="1">
    <source>
        <dbReference type="SAM" id="MobiDB-lite"/>
    </source>
</evidence>
<dbReference type="EMBL" id="BFEA01000457">
    <property type="protein sequence ID" value="GBG83923.1"/>
    <property type="molecule type" value="Genomic_DNA"/>
</dbReference>